<evidence type="ECO:0000256" key="1">
    <source>
        <dbReference type="SAM" id="MobiDB-lite"/>
    </source>
</evidence>
<dbReference type="EMBL" id="CAJHUB010000676">
    <property type="protein sequence ID" value="CAD7676090.1"/>
    <property type="molecule type" value="Genomic_DNA"/>
</dbReference>
<comment type="caution">
    <text evidence="2">The sequence shown here is derived from an EMBL/GenBank/DDBJ whole genome shotgun (WGS) entry which is preliminary data.</text>
</comment>
<reference evidence="2" key="1">
    <citation type="submission" date="2020-12" db="EMBL/GenBank/DDBJ databases">
        <authorList>
            <consortium name="Molecular Ecology Group"/>
        </authorList>
    </citation>
    <scope>NUCLEOTIDE SEQUENCE</scope>
    <source>
        <strain evidence="2">TBG_1078</strain>
    </source>
</reference>
<dbReference type="Proteomes" id="UP000645828">
    <property type="component" value="Unassembled WGS sequence"/>
</dbReference>
<evidence type="ECO:0000313" key="3">
    <source>
        <dbReference type="Proteomes" id="UP000645828"/>
    </source>
</evidence>
<sequence>MSLYRQQQGQSASLPQRAPPVTLRPHPPLPAGGSAWARAPARAGAAPGRGDAACLLRPLSAAAAARAPPPPPPRPSPSRRHLRAPGPPPAAARRAARRPCRPRPGPRS</sequence>
<name>A0A811YET0_NYCPR</name>
<keyword evidence="3" id="KW-1185">Reference proteome</keyword>
<feature type="compositionally biased region" description="Pro residues" evidence="1">
    <location>
        <begin position="67"/>
        <end position="76"/>
    </location>
</feature>
<dbReference type="AlphaFoldDB" id="A0A811YET0"/>
<feature type="compositionally biased region" description="Basic residues" evidence="1">
    <location>
        <begin position="94"/>
        <end position="108"/>
    </location>
</feature>
<gene>
    <name evidence="2" type="ORF">NYPRO_LOCUS8885</name>
</gene>
<proteinExistence type="predicted"/>
<feature type="region of interest" description="Disordered" evidence="1">
    <location>
        <begin position="1"/>
        <end position="108"/>
    </location>
</feature>
<accession>A0A811YET0</accession>
<feature type="compositionally biased region" description="Polar residues" evidence="1">
    <location>
        <begin position="1"/>
        <end position="14"/>
    </location>
</feature>
<feature type="compositionally biased region" description="Low complexity" evidence="1">
    <location>
        <begin position="31"/>
        <end position="66"/>
    </location>
</feature>
<protein>
    <submittedName>
        <fullName evidence="2">(raccoon dog) hypothetical protein</fullName>
    </submittedName>
</protein>
<evidence type="ECO:0000313" key="2">
    <source>
        <dbReference type="EMBL" id="CAD7676090.1"/>
    </source>
</evidence>
<organism evidence="2 3">
    <name type="scientific">Nyctereutes procyonoides</name>
    <name type="common">Raccoon dog</name>
    <name type="synonym">Canis procyonoides</name>
    <dbReference type="NCBI Taxonomy" id="34880"/>
    <lineage>
        <taxon>Eukaryota</taxon>
        <taxon>Metazoa</taxon>
        <taxon>Chordata</taxon>
        <taxon>Craniata</taxon>
        <taxon>Vertebrata</taxon>
        <taxon>Euteleostomi</taxon>
        <taxon>Mammalia</taxon>
        <taxon>Eutheria</taxon>
        <taxon>Laurasiatheria</taxon>
        <taxon>Carnivora</taxon>
        <taxon>Caniformia</taxon>
        <taxon>Canidae</taxon>
        <taxon>Nyctereutes</taxon>
    </lineage>
</organism>